<name>A6G217_9BACT</name>
<dbReference type="eggNOG" id="COG2304">
    <property type="taxonomic scope" value="Bacteria"/>
</dbReference>
<accession>A6G217</accession>
<feature type="compositionally biased region" description="Acidic residues" evidence="1">
    <location>
        <begin position="55"/>
        <end position="73"/>
    </location>
</feature>
<dbReference type="EMBL" id="ABCS01000014">
    <property type="protein sequence ID" value="EDM79986.1"/>
    <property type="molecule type" value="Genomic_DNA"/>
</dbReference>
<feature type="region of interest" description="Disordered" evidence="1">
    <location>
        <begin position="34"/>
        <end position="110"/>
    </location>
</feature>
<comment type="caution">
    <text evidence="3">The sequence shown here is derived from an EMBL/GenBank/DDBJ whole genome shotgun (WGS) entry which is preliminary data.</text>
</comment>
<feature type="compositionally biased region" description="Acidic residues" evidence="1">
    <location>
        <begin position="37"/>
        <end position="47"/>
    </location>
</feature>
<dbReference type="RefSeq" id="WP_006970766.1">
    <property type="nucleotide sequence ID" value="NZ_ABCS01000014.1"/>
</dbReference>
<feature type="chain" id="PRO_5002697070" description="VWFA domain-containing protein" evidence="2">
    <location>
        <begin position="22"/>
        <end position="353"/>
    </location>
</feature>
<feature type="signal peptide" evidence="2">
    <location>
        <begin position="1"/>
        <end position="21"/>
    </location>
</feature>
<feature type="compositionally biased region" description="Gly residues" evidence="1">
    <location>
        <begin position="74"/>
        <end position="101"/>
    </location>
</feature>
<organism evidence="3 4">
    <name type="scientific">Plesiocystis pacifica SIR-1</name>
    <dbReference type="NCBI Taxonomy" id="391625"/>
    <lineage>
        <taxon>Bacteria</taxon>
        <taxon>Pseudomonadati</taxon>
        <taxon>Myxococcota</taxon>
        <taxon>Polyangia</taxon>
        <taxon>Nannocystales</taxon>
        <taxon>Nannocystaceae</taxon>
        <taxon>Plesiocystis</taxon>
    </lineage>
</organism>
<evidence type="ECO:0000313" key="4">
    <source>
        <dbReference type="Proteomes" id="UP000005801"/>
    </source>
</evidence>
<proteinExistence type="predicted"/>
<evidence type="ECO:0000313" key="3">
    <source>
        <dbReference type="EMBL" id="EDM79986.1"/>
    </source>
</evidence>
<keyword evidence="4" id="KW-1185">Reference proteome</keyword>
<dbReference type="AlphaFoldDB" id="A6G217"/>
<evidence type="ECO:0008006" key="5">
    <source>
        <dbReference type="Google" id="ProtNLM"/>
    </source>
</evidence>
<protein>
    <recommendedName>
        <fullName evidence="5">VWFA domain-containing protein</fullName>
    </recommendedName>
</protein>
<dbReference type="Proteomes" id="UP000005801">
    <property type="component" value="Unassembled WGS sequence"/>
</dbReference>
<keyword evidence="2" id="KW-0732">Signal</keyword>
<evidence type="ECO:0000256" key="1">
    <source>
        <dbReference type="SAM" id="MobiDB-lite"/>
    </source>
</evidence>
<sequence length="353" mass="35822">MNRTRYLPPSLLLTLAMTAPACTFDAELGGQAGLGLAEEDTGGDEAQDDGHGEGHDEDQGEAEEGSAGDDEGGTGDGEGGSGSGDGGSGDGGEAESGGANDGGDEGEGGLPSLYGEIDLLIVIDGSMSMLTEQLKLSLALPQFFADLGETMPEVSFHVGVISSGDALFNGVGLDLLPCLSGAEDFVEFSGTLSAQQLVELTCLTEVGLNVDAAEKPMESMLSALAEAEGGLNGDFLRADALLGVIVVTDEDDEVDGGSIGDPLDWAEELTELAGGDVDALATFMLMGQAEPNACLPLDPNLLDPNVDLLVEAEPAVRLGAFAELLPGVDEDVCLPTYASFFAGVTSALAAQVE</sequence>
<evidence type="ECO:0000256" key="2">
    <source>
        <dbReference type="SAM" id="SignalP"/>
    </source>
</evidence>
<reference evidence="3 4" key="1">
    <citation type="submission" date="2007-06" db="EMBL/GenBank/DDBJ databases">
        <authorList>
            <person name="Shimkets L."/>
            <person name="Ferriera S."/>
            <person name="Johnson J."/>
            <person name="Kravitz S."/>
            <person name="Beeson K."/>
            <person name="Sutton G."/>
            <person name="Rogers Y.-H."/>
            <person name="Friedman R."/>
            <person name="Frazier M."/>
            <person name="Venter J.C."/>
        </authorList>
    </citation>
    <scope>NUCLEOTIDE SEQUENCE [LARGE SCALE GENOMIC DNA]</scope>
    <source>
        <strain evidence="3 4">SIR-1</strain>
    </source>
</reference>
<gene>
    <name evidence="3" type="ORF">PPSIR1_20204</name>
</gene>